<feature type="coiled-coil region" evidence="1">
    <location>
        <begin position="336"/>
        <end position="363"/>
    </location>
</feature>
<reference evidence="4" key="1">
    <citation type="journal article" date="2020" name="Stud. Mycol.">
        <title>101 Dothideomycetes genomes: a test case for predicting lifestyles and emergence of pathogens.</title>
        <authorList>
            <person name="Haridas S."/>
            <person name="Albert R."/>
            <person name="Binder M."/>
            <person name="Bloem J."/>
            <person name="Labutti K."/>
            <person name="Salamov A."/>
            <person name="Andreopoulos B."/>
            <person name="Baker S."/>
            <person name="Barry K."/>
            <person name="Bills G."/>
            <person name="Bluhm B."/>
            <person name="Cannon C."/>
            <person name="Castanera R."/>
            <person name="Culley D."/>
            <person name="Daum C."/>
            <person name="Ezra D."/>
            <person name="Gonzalez J."/>
            <person name="Henrissat B."/>
            <person name="Kuo A."/>
            <person name="Liang C."/>
            <person name="Lipzen A."/>
            <person name="Lutzoni F."/>
            <person name="Magnuson J."/>
            <person name="Mondo S."/>
            <person name="Nolan M."/>
            <person name="Ohm R."/>
            <person name="Pangilinan J."/>
            <person name="Park H.-J."/>
            <person name="Ramirez L."/>
            <person name="Alfaro M."/>
            <person name="Sun H."/>
            <person name="Tritt A."/>
            <person name="Yoshinaga Y."/>
            <person name="Zwiers L.-H."/>
            <person name="Turgeon B."/>
            <person name="Goodwin S."/>
            <person name="Spatafora J."/>
            <person name="Crous P."/>
            <person name="Grigoriev I."/>
        </authorList>
    </citation>
    <scope>NUCLEOTIDE SEQUENCE</scope>
    <source>
        <strain evidence="4">CBS 207.26</strain>
    </source>
</reference>
<dbReference type="AlphaFoldDB" id="A0A6A6E511"/>
<proteinExistence type="predicted"/>
<keyword evidence="5" id="KW-1185">Reference proteome</keyword>
<feature type="compositionally biased region" description="Polar residues" evidence="2">
    <location>
        <begin position="320"/>
        <end position="329"/>
    </location>
</feature>
<keyword evidence="3" id="KW-0472">Membrane</keyword>
<gene>
    <name evidence="4" type="ORF">K469DRAFT_749860</name>
</gene>
<dbReference type="EMBL" id="ML994630">
    <property type="protein sequence ID" value="KAF2186243.1"/>
    <property type="molecule type" value="Genomic_DNA"/>
</dbReference>
<feature type="region of interest" description="Disordered" evidence="2">
    <location>
        <begin position="148"/>
        <end position="184"/>
    </location>
</feature>
<keyword evidence="3" id="KW-1133">Transmembrane helix</keyword>
<keyword evidence="3" id="KW-0812">Transmembrane</keyword>
<accession>A0A6A6E511</accession>
<feature type="region of interest" description="Disordered" evidence="2">
    <location>
        <begin position="287"/>
        <end position="329"/>
    </location>
</feature>
<organism evidence="4 5">
    <name type="scientific">Zopfia rhizophila CBS 207.26</name>
    <dbReference type="NCBI Taxonomy" id="1314779"/>
    <lineage>
        <taxon>Eukaryota</taxon>
        <taxon>Fungi</taxon>
        <taxon>Dikarya</taxon>
        <taxon>Ascomycota</taxon>
        <taxon>Pezizomycotina</taxon>
        <taxon>Dothideomycetes</taxon>
        <taxon>Dothideomycetes incertae sedis</taxon>
        <taxon>Zopfiaceae</taxon>
        <taxon>Zopfia</taxon>
    </lineage>
</organism>
<evidence type="ECO:0000256" key="3">
    <source>
        <dbReference type="SAM" id="Phobius"/>
    </source>
</evidence>
<feature type="compositionally biased region" description="Basic and acidic residues" evidence="2">
    <location>
        <begin position="221"/>
        <end position="237"/>
    </location>
</feature>
<keyword evidence="1" id="KW-0175">Coiled coil</keyword>
<feature type="compositionally biased region" description="Polar residues" evidence="2">
    <location>
        <begin position="261"/>
        <end position="270"/>
    </location>
</feature>
<feature type="region of interest" description="Disordered" evidence="2">
    <location>
        <begin position="218"/>
        <end position="271"/>
    </location>
</feature>
<evidence type="ECO:0000313" key="4">
    <source>
        <dbReference type="EMBL" id="KAF2186243.1"/>
    </source>
</evidence>
<evidence type="ECO:0000256" key="2">
    <source>
        <dbReference type="SAM" id="MobiDB-lite"/>
    </source>
</evidence>
<evidence type="ECO:0000313" key="5">
    <source>
        <dbReference type="Proteomes" id="UP000800200"/>
    </source>
</evidence>
<evidence type="ECO:0008006" key="6">
    <source>
        <dbReference type="Google" id="ProtNLM"/>
    </source>
</evidence>
<evidence type="ECO:0000256" key="1">
    <source>
        <dbReference type="SAM" id="Coils"/>
    </source>
</evidence>
<protein>
    <recommendedName>
        <fullName evidence="6">Mid2 domain-containing protein</fullName>
    </recommendedName>
</protein>
<dbReference type="Proteomes" id="UP000800200">
    <property type="component" value="Unassembled WGS sequence"/>
</dbReference>
<feature type="compositionally biased region" description="Low complexity" evidence="2">
    <location>
        <begin position="292"/>
        <end position="313"/>
    </location>
</feature>
<feature type="transmembrane region" description="Helical" evidence="3">
    <location>
        <begin position="190"/>
        <end position="213"/>
    </location>
</feature>
<name>A0A6A6E511_9PEZI</name>
<feature type="compositionally biased region" description="Low complexity" evidence="2">
    <location>
        <begin position="153"/>
        <end position="178"/>
    </location>
</feature>
<sequence length="385" mass="41426">MSPTVAHPIATITKPAKRDANSICGYWPDATTSQFIWSSWCNAGEPCAIDTFTTPNIVFCSPSGYTPYTTVFGYGSWPRGGCGFRQTCCPSSLPKVATKVWDSGASQSVGCWPSDALDKLTLYTQYSGGRSIFLSPVARPFPTTEIPVTSANSPISGSPSPARSASSSAPTSTSTPAAPNKPGNNNSLKVGLGLGIPLGIILIAGAILLIFIFRRRAKSQKGPDRQHQEPIRTDFPEKILNNSVKRKPVGSAVPSDHRRTTGSTELSGQTVAIHPEIYATERINSIGPQDTASASSGVVHGASDSSPALSSSPPRERWASDTTSAEGYGNSLHSEIYSIQQQRRRVLEERRQLNEEYDRLMENEGRVMAMLQSRNPEGARRVEVP</sequence>